<keyword evidence="2 7" id="KW-0540">Nuclease</keyword>
<keyword evidence="3 7" id="KW-0479">Metal-binding</keyword>
<dbReference type="InterPro" id="IPR023091">
    <property type="entry name" value="MetalPrtase_cat_dom_sf_prd"/>
</dbReference>
<evidence type="ECO:0000256" key="6">
    <source>
        <dbReference type="ARBA" id="ARBA00022833"/>
    </source>
</evidence>
<dbReference type="SUPFAM" id="SSF51182">
    <property type="entry name" value="RmlC-like cupins"/>
    <property type="match status" value="1"/>
</dbReference>
<reference evidence="9 10" key="1">
    <citation type="submission" date="2019-07" db="EMBL/GenBank/DDBJ databases">
        <title>Whole genome shotgun sequence of Myxococcus virescens NBRC 100334.</title>
        <authorList>
            <person name="Hosoyama A."/>
            <person name="Uohara A."/>
            <person name="Ohji S."/>
            <person name="Ichikawa N."/>
        </authorList>
    </citation>
    <scope>NUCLEOTIDE SEQUENCE [LARGE SCALE GENOMIC DNA]</scope>
    <source>
        <strain evidence="9 10">NBRC 100334</strain>
    </source>
</reference>
<dbReference type="Gene3D" id="3.40.390.30">
    <property type="entry name" value="Metalloproteases ('zincins'), catalytic domain"/>
    <property type="match status" value="1"/>
</dbReference>
<dbReference type="GO" id="GO:0004521">
    <property type="term" value="F:RNA endonuclease activity"/>
    <property type="evidence" value="ECO:0007669"/>
    <property type="project" value="UniProtKB-UniRule"/>
</dbReference>
<keyword evidence="7" id="KW-0698">rRNA processing</keyword>
<dbReference type="InterPro" id="IPR013096">
    <property type="entry name" value="Cupin_2"/>
</dbReference>
<evidence type="ECO:0000256" key="7">
    <source>
        <dbReference type="HAMAP-Rule" id="MF_00009"/>
    </source>
</evidence>
<evidence type="ECO:0000256" key="2">
    <source>
        <dbReference type="ARBA" id="ARBA00022722"/>
    </source>
</evidence>
<evidence type="ECO:0000256" key="3">
    <source>
        <dbReference type="ARBA" id="ARBA00022723"/>
    </source>
</evidence>
<dbReference type="NCBIfam" id="TIGR00043">
    <property type="entry name" value="rRNA maturation RNase YbeY"/>
    <property type="match status" value="1"/>
</dbReference>
<dbReference type="GO" id="GO:0004222">
    <property type="term" value="F:metalloendopeptidase activity"/>
    <property type="evidence" value="ECO:0007669"/>
    <property type="project" value="InterPro"/>
</dbReference>
<keyword evidence="7" id="KW-0690">Ribosome biogenesis</keyword>
<dbReference type="InterPro" id="IPR020549">
    <property type="entry name" value="YbeY_CS"/>
</dbReference>
<evidence type="ECO:0000259" key="8">
    <source>
        <dbReference type="Pfam" id="PF07883"/>
    </source>
</evidence>
<dbReference type="Pfam" id="PF07883">
    <property type="entry name" value="Cupin_2"/>
    <property type="match status" value="1"/>
</dbReference>
<dbReference type="EC" id="3.1.-.-" evidence="7"/>
<dbReference type="SUPFAM" id="SSF55486">
    <property type="entry name" value="Metalloproteases ('zincins'), catalytic domain"/>
    <property type="match status" value="1"/>
</dbReference>
<evidence type="ECO:0000313" key="10">
    <source>
        <dbReference type="Proteomes" id="UP000321224"/>
    </source>
</evidence>
<dbReference type="Gene3D" id="2.60.120.10">
    <property type="entry name" value="Jelly Rolls"/>
    <property type="match status" value="1"/>
</dbReference>
<feature type="domain" description="Cupin type-2" evidence="8">
    <location>
        <begin position="34"/>
        <end position="98"/>
    </location>
</feature>
<dbReference type="GO" id="GO:0006364">
    <property type="term" value="P:rRNA processing"/>
    <property type="evidence" value="ECO:0007669"/>
    <property type="project" value="UniProtKB-UniRule"/>
</dbReference>
<evidence type="ECO:0000313" key="9">
    <source>
        <dbReference type="EMBL" id="GEL73527.1"/>
    </source>
</evidence>
<gene>
    <name evidence="7" type="primary">ybeY</name>
    <name evidence="9" type="ORF">MVI01_53110</name>
</gene>
<keyword evidence="6 7" id="KW-0862">Zinc</keyword>
<dbReference type="InterPro" id="IPR002036">
    <property type="entry name" value="YbeY"/>
</dbReference>
<sequence length="283" mass="31468">MRKGKLIPRDDGKRIEEFVGAATTSTDSASVARMLAPPGWSEPAQRPEFDEVVIVLTGELTIVVEGRRERISAGEVGLVPRGKRVVYRNDGQGACDYWSVCAPAFRPELAHMETPKPRVQENHVTIQVAHGQGRDFARLLTTWARAYLVQLELSGVELSLSLVDDRAIRRLNRTWRQKDKATDVLSFPAGDLPKGTPGPRPLGDVVISLDTAKRQAKEYGRTLEAEMARYLAHGLLHLLGHDHERPRDAKRMAALEEQLLGERGMVADSLQVDAKARRARSLM</sequence>
<comment type="function">
    <text evidence="7">Single strand-specific metallo-endoribonuclease involved in late-stage 70S ribosome quality control and in maturation of the 3' terminus of the 16S rRNA.</text>
</comment>
<dbReference type="AlphaFoldDB" id="A0A511HIY3"/>
<dbReference type="HAMAP" id="MF_00009">
    <property type="entry name" value="Endoribonucl_YbeY"/>
    <property type="match status" value="1"/>
</dbReference>
<feature type="binding site" evidence="7">
    <location>
        <position position="233"/>
    </location>
    <ligand>
        <name>Zn(2+)</name>
        <dbReference type="ChEBI" id="CHEBI:29105"/>
        <note>catalytic</note>
    </ligand>
</feature>
<dbReference type="InterPro" id="IPR011051">
    <property type="entry name" value="RmlC_Cupin_sf"/>
</dbReference>
<comment type="similarity">
    <text evidence="1 7">Belongs to the endoribonuclease YbeY family.</text>
</comment>
<proteinExistence type="inferred from homology"/>
<dbReference type="Proteomes" id="UP000321224">
    <property type="component" value="Unassembled WGS sequence"/>
</dbReference>
<keyword evidence="5 7" id="KW-0378">Hydrolase</keyword>
<dbReference type="InterPro" id="IPR014710">
    <property type="entry name" value="RmlC-like_jellyroll"/>
</dbReference>
<keyword evidence="7" id="KW-0963">Cytoplasm</keyword>
<comment type="cofactor">
    <cofactor evidence="7">
        <name>Zn(2+)</name>
        <dbReference type="ChEBI" id="CHEBI:29105"/>
    </cofactor>
    <text evidence="7">Binds 1 zinc ion.</text>
</comment>
<accession>A0A511HIY3</accession>
<dbReference type="EMBL" id="BJVY01000035">
    <property type="protein sequence ID" value="GEL73527.1"/>
    <property type="molecule type" value="Genomic_DNA"/>
</dbReference>
<feature type="binding site" evidence="7">
    <location>
        <position position="237"/>
    </location>
    <ligand>
        <name>Zn(2+)</name>
        <dbReference type="ChEBI" id="CHEBI:29105"/>
        <note>catalytic</note>
    </ligand>
</feature>
<dbReference type="PANTHER" id="PTHR46986">
    <property type="entry name" value="ENDORIBONUCLEASE YBEY, CHLOROPLASTIC"/>
    <property type="match status" value="1"/>
</dbReference>
<keyword evidence="4 7" id="KW-0255">Endonuclease</keyword>
<evidence type="ECO:0000256" key="4">
    <source>
        <dbReference type="ARBA" id="ARBA00022759"/>
    </source>
</evidence>
<comment type="subcellular location">
    <subcellularLocation>
        <location evidence="7">Cytoplasm</location>
    </subcellularLocation>
</comment>
<evidence type="ECO:0000256" key="1">
    <source>
        <dbReference type="ARBA" id="ARBA00010875"/>
    </source>
</evidence>
<dbReference type="Pfam" id="PF02130">
    <property type="entry name" value="YbeY"/>
    <property type="match status" value="1"/>
</dbReference>
<dbReference type="GO" id="GO:0008270">
    <property type="term" value="F:zinc ion binding"/>
    <property type="evidence" value="ECO:0007669"/>
    <property type="project" value="UniProtKB-UniRule"/>
</dbReference>
<dbReference type="PANTHER" id="PTHR46986:SF1">
    <property type="entry name" value="ENDORIBONUCLEASE YBEY, CHLOROPLASTIC"/>
    <property type="match status" value="1"/>
</dbReference>
<feature type="binding site" evidence="7">
    <location>
        <position position="243"/>
    </location>
    <ligand>
        <name>Zn(2+)</name>
        <dbReference type="ChEBI" id="CHEBI:29105"/>
        <note>catalytic</note>
    </ligand>
</feature>
<comment type="caution">
    <text evidence="9">The sequence shown here is derived from an EMBL/GenBank/DDBJ whole genome shotgun (WGS) entry which is preliminary data.</text>
</comment>
<name>A0A511HIY3_9BACT</name>
<organism evidence="9 10">
    <name type="scientific">Myxococcus virescens</name>
    <dbReference type="NCBI Taxonomy" id="83456"/>
    <lineage>
        <taxon>Bacteria</taxon>
        <taxon>Pseudomonadati</taxon>
        <taxon>Myxococcota</taxon>
        <taxon>Myxococcia</taxon>
        <taxon>Myxococcales</taxon>
        <taxon>Cystobacterineae</taxon>
        <taxon>Myxococcaceae</taxon>
        <taxon>Myxococcus</taxon>
    </lineage>
</organism>
<dbReference type="GO" id="GO:0005737">
    <property type="term" value="C:cytoplasm"/>
    <property type="evidence" value="ECO:0007669"/>
    <property type="project" value="UniProtKB-SubCell"/>
</dbReference>
<evidence type="ECO:0000256" key="5">
    <source>
        <dbReference type="ARBA" id="ARBA00022801"/>
    </source>
</evidence>
<dbReference type="PROSITE" id="PS01306">
    <property type="entry name" value="UPF0054"/>
    <property type="match status" value="1"/>
</dbReference>
<protein>
    <recommendedName>
        <fullName evidence="7">Endoribonuclease YbeY</fullName>
        <ecNumber evidence="7">3.1.-.-</ecNumber>
    </recommendedName>
</protein>